<dbReference type="EMBL" id="BAABET010000014">
    <property type="protein sequence ID" value="GAA4336898.1"/>
    <property type="molecule type" value="Genomic_DNA"/>
</dbReference>
<gene>
    <name evidence="1" type="ORF">GCM10023086_70400</name>
</gene>
<keyword evidence="2" id="KW-1185">Reference proteome</keyword>
<accession>A0ABP8HB21</accession>
<organism evidence="1 2">
    <name type="scientific">Streptomyces venetus</name>
    <dbReference type="NCBI Taxonomy" id="1701086"/>
    <lineage>
        <taxon>Bacteria</taxon>
        <taxon>Bacillati</taxon>
        <taxon>Actinomycetota</taxon>
        <taxon>Actinomycetes</taxon>
        <taxon>Kitasatosporales</taxon>
        <taxon>Streptomycetaceae</taxon>
        <taxon>Streptomyces</taxon>
    </lineage>
</organism>
<evidence type="ECO:0000313" key="2">
    <source>
        <dbReference type="Proteomes" id="UP001501115"/>
    </source>
</evidence>
<dbReference type="Proteomes" id="UP001501115">
    <property type="component" value="Unassembled WGS sequence"/>
</dbReference>
<proteinExistence type="predicted"/>
<comment type="caution">
    <text evidence="1">The sequence shown here is derived from an EMBL/GenBank/DDBJ whole genome shotgun (WGS) entry which is preliminary data.</text>
</comment>
<sequence length="71" mass="7555">MCDRRMVRLTSVTAGRARVRTEAAENHSTCGKASAMIDVMFRHAFALAASVVTDAPKAAVDLIAFTDGARS</sequence>
<evidence type="ECO:0000313" key="1">
    <source>
        <dbReference type="EMBL" id="GAA4336898.1"/>
    </source>
</evidence>
<name>A0ABP8HB21_9ACTN</name>
<protein>
    <submittedName>
        <fullName evidence="1">Uncharacterized protein</fullName>
    </submittedName>
</protein>
<reference evidence="2" key="1">
    <citation type="journal article" date="2019" name="Int. J. Syst. Evol. Microbiol.">
        <title>The Global Catalogue of Microorganisms (GCM) 10K type strain sequencing project: providing services to taxonomists for standard genome sequencing and annotation.</title>
        <authorList>
            <consortium name="The Broad Institute Genomics Platform"/>
            <consortium name="The Broad Institute Genome Sequencing Center for Infectious Disease"/>
            <person name="Wu L."/>
            <person name="Ma J."/>
        </authorList>
    </citation>
    <scope>NUCLEOTIDE SEQUENCE [LARGE SCALE GENOMIC DNA]</scope>
    <source>
        <strain evidence="2">JCM 31290</strain>
    </source>
</reference>